<dbReference type="EMBL" id="JAPHNI010000479">
    <property type="protein sequence ID" value="KAJ8110640.1"/>
    <property type="molecule type" value="Genomic_DNA"/>
</dbReference>
<proteinExistence type="predicted"/>
<dbReference type="Proteomes" id="UP001153331">
    <property type="component" value="Unassembled WGS sequence"/>
</dbReference>
<protein>
    <submittedName>
        <fullName evidence="1">Uncharacterized protein</fullName>
    </submittedName>
</protein>
<gene>
    <name evidence="1" type="ORF">OPT61_g6560</name>
</gene>
<sequence length="165" mass="18348">MTALPPSPFAGQPFDTAVESTVSAIEAWLDVRKVSDALEQAKPTSKPWHHARIDGIPITTLFRRLWTNTRDGIRTNRYQLPAHFYSILWLMLFASSLGLLAVGIPEGLEAATDNQKNGLRGDYIGPACGALPHGRFYRIMARQFVNSLPLLVTLTIFFFPAVVRP</sequence>
<organism evidence="1 2">
    <name type="scientific">Boeremia exigua</name>
    <dbReference type="NCBI Taxonomy" id="749465"/>
    <lineage>
        <taxon>Eukaryota</taxon>
        <taxon>Fungi</taxon>
        <taxon>Dikarya</taxon>
        <taxon>Ascomycota</taxon>
        <taxon>Pezizomycotina</taxon>
        <taxon>Dothideomycetes</taxon>
        <taxon>Pleosporomycetidae</taxon>
        <taxon>Pleosporales</taxon>
        <taxon>Pleosporineae</taxon>
        <taxon>Didymellaceae</taxon>
        <taxon>Boeremia</taxon>
    </lineage>
</organism>
<reference evidence="1" key="1">
    <citation type="submission" date="2022-11" db="EMBL/GenBank/DDBJ databases">
        <title>Genome Sequence of Boeremia exigua.</title>
        <authorList>
            <person name="Buettner E."/>
        </authorList>
    </citation>
    <scope>NUCLEOTIDE SEQUENCE</scope>
    <source>
        <strain evidence="1">CU02</strain>
    </source>
</reference>
<accession>A0ACC2I5Z7</accession>
<keyword evidence="2" id="KW-1185">Reference proteome</keyword>
<name>A0ACC2I5Z7_9PLEO</name>
<comment type="caution">
    <text evidence="1">The sequence shown here is derived from an EMBL/GenBank/DDBJ whole genome shotgun (WGS) entry which is preliminary data.</text>
</comment>
<evidence type="ECO:0000313" key="2">
    <source>
        <dbReference type="Proteomes" id="UP001153331"/>
    </source>
</evidence>
<evidence type="ECO:0000313" key="1">
    <source>
        <dbReference type="EMBL" id="KAJ8110640.1"/>
    </source>
</evidence>